<dbReference type="InParanoid" id="A0A090M2P2"/>
<name>A0A090M2P2_OSTTA</name>
<comment type="caution">
    <text evidence="2">The sequence shown here is derived from an EMBL/GenBank/DDBJ whole genome shotgun (WGS) entry which is preliminary data.</text>
</comment>
<evidence type="ECO:0000313" key="2">
    <source>
        <dbReference type="EMBL" id="CEF98471.1"/>
    </source>
</evidence>
<protein>
    <submittedName>
        <fullName evidence="2">Unnamed product</fullName>
    </submittedName>
</protein>
<dbReference type="GeneID" id="34945924"/>
<reference evidence="3" key="1">
    <citation type="journal article" date="2006" name="Proc. Natl. Acad. Sci. U.S.A.">
        <title>Genome analysis of the smallest free-living eukaryote Ostreococcus tauri unveils many unique features.</title>
        <authorList>
            <person name="Derelle E."/>
            <person name="Ferraz C."/>
            <person name="Rombauts S."/>
            <person name="Rouze P."/>
            <person name="Worden A.Z."/>
            <person name="Robbens S."/>
            <person name="Partensky F."/>
            <person name="Degroeve S."/>
            <person name="Echeynie S."/>
            <person name="Cooke R."/>
            <person name="Saeys Y."/>
            <person name="Wuyts J."/>
            <person name="Jabbari K."/>
            <person name="Bowler C."/>
            <person name="Panaud O."/>
            <person name="Piegu B."/>
            <person name="Ball S.G."/>
            <person name="Ral J.-P."/>
            <person name="Bouget F.-Y."/>
            <person name="Piganeau G."/>
            <person name="De Baets B."/>
            <person name="Picard A."/>
            <person name="Delseny M."/>
            <person name="Demaille J."/>
            <person name="Van de Peer Y."/>
            <person name="Moreau H."/>
        </authorList>
    </citation>
    <scope>NUCLEOTIDE SEQUENCE [LARGE SCALE GENOMIC DNA]</scope>
    <source>
        <strain evidence="3">OTTH 0595 / CCAP 157/2 / RCC745</strain>
    </source>
</reference>
<reference evidence="2 3" key="2">
    <citation type="journal article" date="2014" name="BMC Genomics">
        <title>An improved genome of the model marine alga Ostreococcus tauri unfolds by assessing Illumina de novo assemblies.</title>
        <authorList>
            <person name="Blanc-Mathieu R."/>
            <person name="Verhelst B."/>
            <person name="Derelle E."/>
            <person name="Rombauts S."/>
            <person name="Bouget F.Y."/>
            <person name="Carre I."/>
            <person name="Chateau A."/>
            <person name="Eyre-Walker A."/>
            <person name="Grimsley N."/>
            <person name="Moreau H."/>
            <person name="Piegu B."/>
            <person name="Rivals E."/>
            <person name="Schackwitz W."/>
            <person name="Van de Peer Y."/>
            <person name="Piganeau G."/>
        </authorList>
    </citation>
    <scope>NUCLEOTIDE SEQUENCE [LARGE SCALE GENOMIC DNA]</scope>
    <source>
        <strain evidence="3">OTTH 0595 / CCAP 157/2 / RCC745</strain>
    </source>
</reference>
<dbReference type="EMBL" id="CAID01000006">
    <property type="protein sequence ID" value="CEF98471.1"/>
    <property type="molecule type" value="Genomic_DNA"/>
</dbReference>
<sequence>MATPTTPPRVVGANGRAAIAAALALALSARLAWQKWEHDAMVMTLREELAREREARTACEGRGWFARREARGAGAARGRGGGGGRGSGMY</sequence>
<evidence type="ECO:0000256" key="1">
    <source>
        <dbReference type="SAM" id="MobiDB-lite"/>
    </source>
</evidence>
<feature type="region of interest" description="Disordered" evidence="1">
    <location>
        <begin position="70"/>
        <end position="90"/>
    </location>
</feature>
<evidence type="ECO:0000313" key="3">
    <source>
        <dbReference type="Proteomes" id="UP000009170"/>
    </source>
</evidence>
<dbReference type="KEGG" id="ota:OT_ostta06g03700"/>
<dbReference type="RefSeq" id="XP_022839281.1">
    <property type="nucleotide sequence ID" value="XM_022984086.1"/>
</dbReference>
<dbReference type="Proteomes" id="UP000009170">
    <property type="component" value="Unassembled WGS sequence"/>
</dbReference>
<gene>
    <name evidence="2" type="ORF">OT_ostta06g03700</name>
</gene>
<accession>A0A090M2P2</accession>
<feature type="compositionally biased region" description="Gly residues" evidence="1">
    <location>
        <begin position="75"/>
        <end position="90"/>
    </location>
</feature>
<keyword evidence="3" id="KW-1185">Reference proteome</keyword>
<proteinExistence type="predicted"/>
<organism evidence="2 3">
    <name type="scientific">Ostreococcus tauri</name>
    <name type="common">Marine green alga</name>
    <dbReference type="NCBI Taxonomy" id="70448"/>
    <lineage>
        <taxon>Eukaryota</taxon>
        <taxon>Viridiplantae</taxon>
        <taxon>Chlorophyta</taxon>
        <taxon>Mamiellophyceae</taxon>
        <taxon>Mamiellales</taxon>
        <taxon>Bathycoccaceae</taxon>
        <taxon>Ostreococcus</taxon>
    </lineage>
</organism>
<dbReference type="AlphaFoldDB" id="A0A090M2P2"/>